<keyword evidence="6" id="KW-0325">Glycoprotein</keyword>
<dbReference type="Pfam" id="PF06964">
    <property type="entry name" value="Alpha-L-AF_C"/>
    <property type="match status" value="1"/>
</dbReference>
<evidence type="ECO:0000313" key="9">
    <source>
        <dbReference type="Proteomes" id="UP001291926"/>
    </source>
</evidence>
<organism evidence="8 9">
    <name type="scientific">Penstemon davidsonii</name>
    <dbReference type="NCBI Taxonomy" id="160366"/>
    <lineage>
        <taxon>Eukaryota</taxon>
        <taxon>Viridiplantae</taxon>
        <taxon>Streptophyta</taxon>
        <taxon>Embryophyta</taxon>
        <taxon>Tracheophyta</taxon>
        <taxon>Spermatophyta</taxon>
        <taxon>Magnoliopsida</taxon>
        <taxon>eudicotyledons</taxon>
        <taxon>Gunneridae</taxon>
        <taxon>Pentapetalae</taxon>
        <taxon>asterids</taxon>
        <taxon>lamiids</taxon>
        <taxon>Lamiales</taxon>
        <taxon>Plantaginaceae</taxon>
        <taxon>Cheloneae</taxon>
        <taxon>Penstemon</taxon>
    </lineage>
</organism>
<evidence type="ECO:0000256" key="2">
    <source>
        <dbReference type="ARBA" id="ARBA00007186"/>
    </source>
</evidence>
<proteinExistence type="inferred from homology"/>
<dbReference type="Gene3D" id="2.60.120.260">
    <property type="entry name" value="Galactose-binding domain-like"/>
    <property type="match status" value="1"/>
</dbReference>
<comment type="similarity">
    <text evidence="2">Belongs to the glycosyl hydrolase 51 family.</text>
</comment>
<dbReference type="SMART" id="SM00813">
    <property type="entry name" value="Alpha-L-AF_C"/>
    <property type="match status" value="1"/>
</dbReference>
<dbReference type="SUPFAM" id="SSF51445">
    <property type="entry name" value="(Trans)glycosidases"/>
    <property type="match status" value="1"/>
</dbReference>
<sequence length="572" mass="63488">EINHAGAGGLWAELVSNRGFEAGGQNTPSNIDPWSIIGDESLLIVSTDSSSCFDRNKVALRMEVMCDISGDNICPKGGVGVYNPGFWGMNIEQGKTYKVTFYVRSSQPIEISLSLIGSNGLQILATSNIIAADVTNWTKKEVELEAQGTDHNSRLQLTTTRKNIIWLDQVSAMPLSTHKGHGFRSDLFNMLADLKPGFIRFPGGSFVEGNWLTNAFRWKETVGPWEERPGHFGDVWQYWTDDGLGFFEYLQLAEDLGAAPVWVFNNGFSHNDRVDTSTLLPFVQDTLNAIEFARGDPTSKWGSLRASMGHEEPFDLRYVAVGNQDCGNNYRGNYLKYYYAIKKAYPYINIISNCDGSSRPLDHPADLYDFHVYTNANSMFSMAHNFDHTSRNGPKAFVSEYAVTGNDAGRGSLLKALGEAGFLVGLERNSDVVEMASNAPLFVNANDWRFNPDAIVFDSSRVYGTPSYWMQQMFKESNGAILLNSKLQATSSTSLITSAISWKNLDNNKSYLRIKIVNFGSNKVILKVIVDGLDKNLIEAEGSIMTILSSTNVMDENTFNEPKKVSSITNFC</sequence>
<evidence type="ECO:0000256" key="3">
    <source>
        <dbReference type="ARBA" id="ARBA00012670"/>
    </source>
</evidence>
<evidence type="ECO:0000256" key="1">
    <source>
        <dbReference type="ARBA" id="ARBA00001462"/>
    </source>
</evidence>
<dbReference type="EC" id="3.2.1.55" evidence="3"/>
<comment type="catalytic activity">
    <reaction evidence="1">
        <text>Hydrolysis of terminal non-reducing alpha-L-arabinofuranoside residues in alpha-L-arabinosides.</text>
        <dbReference type="EC" id="3.2.1.55"/>
    </reaction>
</comment>
<feature type="non-terminal residue" evidence="8">
    <location>
        <position position="1"/>
    </location>
</feature>
<name>A0ABR0D8M1_9LAMI</name>
<feature type="domain" description="Alpha-L-arabinofuranosidase C-terminal" evidence="7">
    <location>
        <begin position="399"/>
        <end position="566"/>
    </location>
</feature>
<evidence type="ECO:0000256" key="4">
    <source>
        <dbReference type="ARBA" id="ARBA00022729"/>
    </source>
</evidence>
<dbReference type="PANTHER" id="PTHR31776">
    <property type="entry name" value="ALPHA-L-ARABINOFURANOSIDASE 1"/>
    <property type="match status" value="1"/>
</dbReference>
<dbReference type="InterPro" id="IPR055235">
    <property type="entry name" value="ASD1_cat"/>
</dbReference>
<dbReference type="InterPro" id="IPR010720">
    <property type="entry name" value="Alpha-L-AF_C"/>
</dbReference>
<dbReference type="InterPro" id="IPR051563">
    <property type="entry name" value="Glycosyl_Hydrolase_51"/>
</dbReference>
<dbReference type="Proteomes" id="UP001291926">
    <property type="component" value="Unassembled WGS sequence"/>
</dbReference>
<dbReference type="InterPro" id="IPR008979">
    <property type="entry name" value="Galactose-bd-like_sf"/>
</dbReference>
<keyword evidence="4" id="KW-0732">Signal</keyword>
<reference evidence="8 9" key="1">
    <citation type="journal article" date="2023" name="bioRxiv">
        <title>Genome report: Whole genome sequence and annotation of Penstemon davidsonii.</title>
        <authorList>
            <person name="Ostevik K.L."/>
            <person name="Alabady M."/>
            <person name="Zhang M."/>
            <person name="Rausher M.D."/>
        </authorList>
    </citation>
    <scope>NUCLEOTIDE SEQUENCE [LARGE SCALE GENOMIC DNA]</scope>
    <source>
        <strain evidence="8">DNT005</strain>
        <tissue evidence="8">Whole leaf</tissue>
    </source>
</reference>
<evidence type="ECO:0000256" key="5">
    <source>
        <dbReference type="ARBA" id="ARBA00022801"/>
    </source>
</evidence>
<comment type="caution">
    <text evidence="8">The sequence shown here is derived from an EMBL/GenBank/DDBJ whole genome shotgun (WGS) entry which is preliminary data.</text>
</comment>
<keyword evidence="9" id="KW-1185">Reference proteome</keyword>
<dbReference type="EMBL" id="JAYDYQ010002533">
    <property type="protein sequence ID" value="KAK4485617.1"/>
    <property type="molecule type" value="Genomic_DNA"/>
</dbReference>
<protein>
    <recommendedName>
        <fullName evidence="3">non-reducing end alpha-L-arabinofuranosidase</fullName>
        <ecNumber evidence="3">3.2.1.55</ecNumber>
    </recommendedName>
</protein>
<dbReference type="SUPFAM" id="SSF49785">
    <property type="entry name" value="Galactose-binding domain-like"/>
    <property type="match status" value="1"/>
</dbReference>
<dbReference type="Gene3D" id="3.20.20.80">
    <property type="entry name" value="Glycosidases"/>
    <property type="match status" value="1"/>
</dbReference>
<accession>A0ABR0D8M1</accession>
<keyword evidence="5" id="KW-0378">Hydrolase</keyword>
<evidence type="ECO:0000313" key="8">
    <source>
        <dbReference type="EMBL" id="KAK4485617.1"/>
    </source>
</evidence>
<dbReference type="PANTHER" id="PTHR31776:SF0">
    <property type="entry name" value="ALPHA-L-ARABINOFURANOSIDASE 1"/>
    <property type="match status" value="1"/>
</dbReference>
<dbReference type="Pfam" id="PF22848">
    <property type="entry name" value="ASD1_dom"/>
    <property type="match status" value="1"/>
</dbReference>
<gene>
    <name evidence="8" type="ORF">RD792_008260</name>
</gene>
<evidence type="ECO:0000259" key="7">
    <source>
        <dbReference type="SMART" id="SM00813"/>
    </source>
</evidence>
<evidence type="ECO:0000256" key="6">
    <source>
        <dbReference type="ARBA" id="ARBA00023180"/>
    </source>
</evidence>
<dbReference type="InterPro" id="IPR017853">
    <property type="entry name" value="GH"/>
</dbReference>